<name>A0A158ED61_9BURK</name>
<keyword evidence="3" id="KW-1185">Reference proteome</keyword>
<dbReference type="InterPro" id="IPR016187">
    <property type="entry name" value="CTDL_fold"/>
</dbReference>
<dbReference type="InterPro" id="IPR042095">
    <property type="entry name" value="SUMF_sf"/>
</dbReference>
<dbReference type="STRING" id="1777144.AWB83_07012"/>
<proteinExistence type="predicted"/>
<feature type="domain" description="Sulfatase-modifying factor enzyme-like" evidence="1">
    <location>
        <begin position="1"/>
        <end position="269"/>
    </location>
</feature>
<reference evidence="2" key="1">
    <citation type="submission" date="2016-01" db="EMBL/GenBank/DDBJ databases">
        <authorList>
            <person name="Peeters C."/>
        </authorList>
    </citation>
    <scope>NUCLEOTIDE SEQUENCE [LARGE SCALE GENOMIC DNA]</scope>
    <source>
        <strain evidence="2">LMG 29326</strain>
    </source>
</reference>
<organism evidence="2 3">
    <name type="scientific">Caballeronia ptereochthonis</name>
    <dbReference type="NCBI Taxonomy" id="1777144"/>
    <lineage>
        <taxon>Bacteria</taxon>
        <taxon>Pseudomonadati</taxon>
        <taxon>Pseudomonadota</taxon>
        <taxon>Betaproteobacteria</taxon>
        <taxon>Burkholderiales</taxon>
        <taxon>Burkholderiaceae</taxon>
        <taxon>Caballeronia</taxon>
    </lineage>
</organism>
<protein>
    <submittedName>
        <fullName evidence="2">Serine/threonine kinase</fullName>
    </submittedName>
</protein>
<dbReference type="Proteomes" id="UP000054978">
    <property type="component" value="Unassembled WGS sequence"/>
</dbReference>
<dbReference type="Gene3D" id="3.90.1580.10">
    <property type="entry name" value="paralog of FGE (formylglycine-generating enzyme)"/>
    <property type="match status" value="1"/>
</dbReference>
<keyword evidence="2" id="KW-0808">Transferase</keyword>
<dbReference type="AlphaFoldDB" id="A0A158ED61"/>
<dbReference type="PANTHER" id="PTHR23150:SF19">
    <property type="entry name" value="FORMYLGLYCINE-GENERATING ENZYME"/>
    <property type="match status" value="1"/>
</dbReference>
<dbReference type="InterPro" id="IPR005532">
    <property type="entry name" value="SUMF_dom"/>
</dbReference>
<dbReference type="Pfam" id="PF03781">
    <property type="entry name" value="FGE-sulfatase"/>
    <property type="match status" value="1"/>
</dbReference>
<dbReference type="GO" id="GO:0120147">
    <property type="term" value="F:formylglycine-generating oxidase activity"/>
    <property type="evidence" value="ECO:0007669"/>
    <property type="project" value="TreeGrafter"/>
</dbReference>
<dbReference type="SUPFAM" id="SSF56436">
    <property type="entry name" value="C-type lectin-like"/>
    <property type="match status" value="1"/>
</dbReference>
<keyword evidence="2" id="KW-0418">Kinase</keyword>
<evidence type="ECO:0000259" key="1">
    <source>
        <dbReference type="Pfam" id="PF03781"/>
    </source>
</evidence>
<evidence type="ECO:0000313" key="3">
    <source>
        <dbReference type="Proteomes" id="UP000054978"/>
    </source>
</evidence>
<gene>
    <name evidence="2" type="ORF">AWB83_07012</name>
</gene>
<comment type="caution">
    <text evidence="2">The sequence shown here is derived from an EMBL/GenBank/DDBJ whole genome shotgun (WGS) entry which is preliminary data.</text>
</comment>
<dbReference type="PANTHER" id="PTHR23150">
    <property type="entry name" value="SULFATASE MODIFYING FACTOR 1, 2"/>
    <property type="match status" value="1"/>
</dbReference>
<dbReference type="GO" id="GO:0016301">
    <property type="term" value="F:kinase activity"/>
    <property type="evidence" value="ECO:0007669"/>
    <property type="project" value="UniProtKB-KW"/>
</dbReference>
<dbReference type="InterPro" id="IPR051043">
    <property type="entry name" value="Sulfatase_Mod_Factor_Kinase"/>
</dbReference>
<accession>A0A158ED61</accession>
<dbReference type="EMBL" id="FCOB02000084">
    <property type="protein sequence ID" value="SAL04336.1"/>
    <property type="molecule type" value="Genomic_DNA"/>
</dbReference>
<evidence type="ECO:0000313" key="2">
    <source>
        <dbReference type="EMBL" id="SAL04336.1"/>
    </source>
</evidence>
<sequence length="272" mass="30942">MVVLPAGRYMMGATKEEFEGQPGNFKSMYDAETPRHPVQVKKFALGRFLVTRKQFAVFAKETGFNGEACRTFKRTDWQDVPDADWQNPGFPQTDDDPVVCVSWNDVQQYIEWLNERLVGKTVHRYRLPTEQEWEYAARAGTATPMYWGNSRQEQCRYENARDETARALDPDIPVAPCNDRFLWTSPVGSFQPNPWGLYDMLGNATQWMSNCSWEDYTPLPPALVPPKSACRGHILRGGSWASIVYSVRAAVRGGANSDRRNSTQGFRLAVDL</sequence>